<evidence type="ECO:0000313" key="16">
    <source>
        <dbReference type="EMBL" id="TXL57615.1"/>
    </source>
</evidence>
<dbReference type="SUPFAM" id="SSF49493">
    <property type="entry name" value="HSP40/DnaJ peptide-binding domain"/>
    <property type="match status" value="2"/>
</dbReference>
<dbReference type="HAMAP" id="MF_01152">
    <property type="entry name" value="DnaJ"/>
    <property type="match status" value="1"/>
</dbReference>
<comment type="function">
    <text evidence="11">Participates actively in the response to hyperosmotic and heat shock by preventing the aggregation of stress-denatured proteins and by disaggregating proteins, also in an autonomous, DnaK-independent fashion. Unfolded proteins bind initially to DnaJ; upon interaction with the DnaJ-bound protein, DnaK hydrolyzes its bound ATP, resulting in the formation of a stable complex. GrpE releases ADP from DnaK; ATP binding to DnaK triggers the release of the substrate protein, thus completing the reaction cycle. Several rounds of ATP-dependent interactions between DnaJ, DnaK and GrpE are required for fully efficient folding. Also involved, together with DnaK and GrpE, in the DNA replication of plasmids through activation of initiation proteins.</text>
</comment>
<keyword evidence="5 11" id="KW-0863">Zinc-finger</keyword>
<dbReference type="NCBIfam" id="TIGR02349">
    <property type="entry name" value="DnaJ_bact"/>
    <property type="match status" value="1"/>
</dbReference>
<dbReference type="PANTHER" id="PTHR43096">
    <property type="entry name" value="DNAJ HOMOLOG 1, MITOCHONDRIAL-RELATED"/>
    <property type="match status" value="1"/>
</dbReference>
<accession>A0A5C8NFM3</accession>
<dbReference type="PROSITE" id="PS51188">
    <property type="entry name" value="ZF_CR"/>
    <property type="match status" value="1"/>
</dbReference>
<dbReference type="InterPro" id="IPR012724">
    <property type="entry name" value="DnaJ"/>
</dbReference>
<feature type="binding site" evidence="11">
    <location>
        <position position="200"/>
    </location>
    <ligand>
        <name>Zn(2+)</name>
        <dbReference type="ChEBI" id="CHEBI:29105"/>
        <label>2</label>
    </ligand>
</feature>
<dbReference type="CDD" id="cd06257">
    <property type="entry name" value="DnaJ"/>
    <property type="match status" value="1"/>
</dbReference>
<keyword evidence="1 11" id="KW-0963">Cytoplasm</keyword>
<keyword evidence="3 11" id="KW-0479">Metal-binding</keyword>
<feature type="repeat" description="CXXCXGXG motif" evidence="11">
    <location>
        <begin position="177"/>
        <end position="184"/>
    </location>
</feature>
<dbReference type="PANTHER" id="PTHR43096:SF54">
    <property type="entry name" value="CHAPERONE PROTEIN DNAJ 1"/>
    <property type="match status" value="1"/>
</dbReference>
<feature type="domain" description="CR-type" evidence="15">
    <location>
        <begin position="147"/>
        <end position="226"/>
    </location>
</feature>
<reference evidence="16 17" key="1">
    <citation type="submission" date="2019-06" db="EMBL/GenBank/DDBJ databases">
        <title>Aeromicrobium sp. nov., isolated from a maize field.</title>
        <authorList>
            <person name="Lin S.-Y."/>
            <person name="Tsai C.-F."/>
            <person name="Young C.-C."/>
        </authorList>
    </citation>
    <scope>NUCLEOTIDE SEQUENCE [LARGE SCALE GENOMIC DNA]</scope>
    <source>
        <strain evidence="16 17">CC-CFT486</strain>
    </source>
</reference>
<dbReference type="InterPro" id="IPR001305">
    <property type="entry name" value="HSP_DnaJ_Cys-rich_dom"/>
</dbReference>
<feature type="binding site" evidence="11">
    <location>
        <position position="180"/>
    </location>
    <ligand>
        <name>Zn(2+)</name>
        <dbReference type="ChEBI" id="CHEBI:29105"/>
        <label>2</label>
    </ligand>
</feature>
<evidence type="ECO:0000256" key="6">
    <source>
        <dbReference type="ARBA" id="ARBA00022833"/>
    </source>
</evidence>
<dbReference type="OrthoDB" id="9779889at2"/>
<feature type="binding site" evidence="11">
    <location>
        <position position="160"/>
    </location>
    <ligand>
        <name>Zn(2+)</name>
        <dbReference type="ChEBI" id="CHEBI:29105"/>
        <label>1</label>
    </ligand>
</feature>
<dbReference type="CDD" id="cd10719">
    <property type="entry name" value="DnaJ_zf"/>
    <property type="match status" value="1"/>
</dbReference>
<dbReference type="Gene3D" id="2.10.230.10">
    <property type="entry name" value="Heat shock protein DnaJ, cysteine-rich domain"/>
    <property type="match status" value="1"/>
</dbReference>
<dbReference type="GO" id="GO:0005737">
    <property type="term" value="C:cytoplasm"/>
    <property type="evidence" value="ECO:0007669"/>
    <property type="project" value="UniProtKB-SubCell"/>
</dbReference>
<evidence type="ECO:0000256" key="2">
    <source>
        <dbReference type="ARBA" id="ARBA00022705"/>
    </source>
</evidence>
<dbReference type="PRINTS" id="PR00625">
    <property type="entry name" value="JDOMAIN"/>
</dbReference>
<dbReference type="Proteomes" id="UP000321571">
    <property type="component" value="Unassembled WGS sequence"/>
</dbReference>
<evidence type="ECO:0000256" key="11">
    <source>
        <dbReference type="HAMAP-Rule" id="MF_01152"/>
    </source>
</evidence>
<dbReference type="FunFam" id="2.10.230.10:FF:000002">
    <property type="entry name" value="Molecular chaperone DnaJ"/>
    <property type="match status" value="1"/>
</dbReference>
<evidence type="ECO:0000313" key="17">
    <source>
        <dbReference type="Proteomes" id="UP000321571"/>
    </source>
</evidence>
<evidence type="ECO:0000256" key="13">
    <source>
        <dbReference type="SAM" id="MobiDB-lite"/>
    </source>
</evidence>
<dbReference type="InterPro" id="IPR002939">
    <property type="entry name" value="DnaJ_C"/>
</dbReference>
<evidence type="ECO:0000259" key="14">
    <source>
        <dbReference type="PROSITE" id="PS50076"/>
    </source>
</evidence>
<comment type="cofactor">
    <cofactor evidence="11">
        <name>Zn(2+)</name>
        <dbReference type="ChEBI" id="CHEBI:29105"/>
    </cofactor>
    <text evidence="11">Binds 2 Zn(2+) ions per monomer.</text>
</comment>
<feature type="binding site" evidence="11">
    <location>
        <position position="177"/>
    </location>
    <ligand>
        <name>Zn(2+)</name>
        <dbReference type="ChEBI" id="CHEBI:29105"/>
        <label>2</label>
    </ligand>
</feature>
<comment type="caution">
    <text evidence="16">The sequence shown here is derived from an EMBL/GenBank/DDBJ whole genome shotgun (WGS) entry which is preliminary data.</text>
</comment>
<feature type="zinc finger region" description="CR-type" evidence="12">
    <location>
        <begin position="147"/>
        <end position="226"/>
    </location>
</feature>
<dbReference type="InterPro" id="IPR036869">
    <property type="entry name" value="J_dom_sf"/>
</dbReference>
<evidence type="ECO:0000256" key="5">
    <source>
        <dbReference type="ARBA" id="ARBA00022771"/>
    </source>
</evidence>
<feature type="repeat" description="CXXCXGXG motif" evidence="11">
    <location>
        <begin position="160"/>
        <end position="167"/>
    </location>
</feature>
<evidence type="ECO:0000256" key="8">
    <source>
        <dbReference type="ARBA" id="ARBA00023186"/>
    </source>
</evidence>
<dbReference type="RefSeq" id="WP_147687140.1">
    <property type="nucleotide sequence ID" value="NZ_VDUX01000006.1"/>
</dbReference>
<dbReference type="SUPFAM" id="SSF46565">
    <property type="entry name" value="Chaperone J-domain"/>
    <property type="match status" value="1"/>
</dbReference>
<evidence type="ECO:0000256" key="12">
    <source>
        <dbReference type="PROSITE-ProRule" id="PRU00546"/>
    </source>
</evidence>
<keyword evidence="4 11" id="KW-0677">Repeat</keyword>
<feature type="binding site" evidence="11">
    <location>
        <position position="214"/>
    </location>
    <ligand>
        <name>Zn(2+)</name>
        <dbReference type="ChEBI" id="CHEBI:29105"/>
        <label>1</label>
    </ligand>
</feature>
<dbReference type="GO" id="GO:0009408">
    <property type="term" value="P:response to heat"/>
    <property type="evidence" value="ECO:0007669"/>
    <property type="project" value="InterPro"/>
</dbReference>
<feature type="region of interest" description="Disordered" evidence="13">
    <location>
        <begin position="112"/>
        <end position="131"/>
    </location>
</feature>
<evidence type="ECO:0000256" key="9">
    <source>
        <dbReference type="ARBA" id="ARBA00061004"/>
    </source>
</evidence>
<feature type="region of interest" description="Disordered" evidence="13">
    <location>
        <begin position="312"/>
        <end position="341"/>
    </location>
</feature>
<keyword evidence="8 11" id="KW-0143">Chaperone</keyword>
<evidence type="ECO:0000259" key="15">
    <source>
        <dbReference type="PROSITE" id="PS51188"/>
    </source>
</evidence>
<dbReference type="AlphaFoldDB" id="A0A5C8NFM3"/>
<evidence type="ECO:0000256" key="4">
    <source>
        <dbReference type="ARBA" id="ARBA00022737"/>
    </source>
</evidence>
<dbReference type="Pfam" id="PF00684">
    <property type="entry name" value="DnaJ_CXXCXGXG"/>
    <property type="match status" value="1"/>
</dbReference>
<dbReference type="PROSITE" id="PS50076">
    <property type="entry name" value="DNAJ_2"/>
    <property type="match status" value="1"/>
</dbReference>
<dbReference type="Pfam" id="PF00226">
    <property type="entry name" value="DnaJ"/>
    <property type="match status" value="1"/>
</dbReference>
<organism evidence="16 17">
    <name type="scientific">Aeromicrobium terrae</name>
    <dbReference type="NCBI Taxonomy" id="2498846"/>
    <lineage>
        <taxon>Bacteria</taxon>
        <taxon>Bacillati</taxon>
        <taxon>Actinomycetota</taxon>
        <taxon>Actinomycetes</taxon>
        <taxon>Propionibacteriales</taxon>
        <taxon>Nocardioidaceae</taxon>
        <taxon>Aeromicrobium</taxon>
    </lineage>
</organism>
<comment type="similarity">
    <text evidence="9 11">Belongs to the DnaJ family.</text>
</comment>
<dbReference type="FunFam" id="2.60.260.20:FF:000013">
    <property type="entry name" value="DnaJ subfamily B member 11"/>
    <property type="match status" value="1"/>
</dbReference>
<keyword evidence="6 11" id="KW-0862">Zinc</keyword>
<dbReference type="SMART" id="SM00271">
    <property type="entry name" value="DnaJ"/>
    <property type="match status" value="1"/>
</dbReference>
<dbReference type="InterPro" id="IPR036410">
    <property type="entry name" value="HSP_DnaJ_Cys-rich_dom_sf"/>
</dbReference>
<dbReference type="GO" id="GO:0042026">
    <property type="term" value="P:protein refolding"/>
    <property type="evidence" value="ECO:0007669"/>
    <property type="project" value="TreeGrafter"/>
</dbReference>
<comment type="domain">
    <text evidence="11">The J domain is necessary and sufficient to stimulate DnaK ATPase activity. Zinc center 1 plays an important role in the autonomous, DnaK-independent chaperone activity of DnaJ. Zinc center 2 is essential for interaction with DnaK and for DnaJ activity.</text>
</comment>
<dbReference type="NCBIfam" id="NF008035">
    <property type="entry name" value="PRK10767.1"/>
    <property type="match status" value="1"/>
</dbReference>
<keyword evidence="17" id="KW-1185">Reference proteome</keyword>
<dbReference type="InterPro" id="IPR001623">
    <property type="entry name" value="DnaJ_domain"/>
</dbReference>
<dbReference type="SUPFAM" id="SSF57938">
    <property type="entry name" value="DnaJ/Hsp40 cysteine-rich domain"/>
    <property type="match status" value="1"/>
</dbReference>
<proteinExistence type="inferred from homology"/>
<feature type="binding site" evidence="11">
    <location>
        <position position="163"/>
    </location>
    <ligand>
        <name>Zn(2+)</name>
        <dbReference type="ChEBI" id="CHEBI:29105"/>
        <label>1</label>
    </ligand>
</feature>
<keyword evidence="7 11" id="KW-0346">Stress response</keyword>
<comment type="subunit">
    <text evidence="11">Homodimer.</text>
</comment>
<evidence type="ECO:0000256" key="10">
    <source>
        <dbReference type="ARBA" id="ARBA00067609"/>
    </source>
</evidence>
<feature type="domain" description="J" evidence="14">
    <location>
        <begin position="10"/>
        <end position="75"/>
    </location>
</feature>
<sequence>MASSDWASKDFYKTLGVSKTASQAEIKKAYRKLARDNHPDSNPGNKAAEERFKEVSEAYGVLSSPEKRKEYDEQRTLFGQFRGGFQGAPGGGFGAGPGVDFDLSDLLGGIFGGGGGRGRGGRRAPQGRRGDDIETEATITFQQAVEGATLPLRMTSDDACPTCHGTGARPGTVPKVCPKCQGSGMQTGTSGGVFAMTEPCDQCRGRGMIVEDPCATCHGSGRAPSSRTLQVRVPAGVKDGQRIRLKGKGGRGEGPAPDGDLYLVVHVEKHKVFGRKGDHLTITVPVAFDEAALGATISVPTLDGPPVSIKIPPGTPSGRTFRAKGKGAPIKGSAGKNGGRGDLLVTVDVQVPPELDDEARAAVEALRAARGTDDPRATLMEEAR</sequence>
<name>A0A5C8NFM3_9ACTN</name>
<evidence type="ECO:0000256" key="3">
    <source>
        <dbReference type="ARBA" id="ARBA00022723"/>
    </source>
</evidence>
<dbReference type="EMBL" id="VDUX01000006">
    <property type="protein sequence ID" value="TXL57615.1"/>
    <property type="molecule type" value="Genomic_DNA"/>
</dbReference>
<feature type="binding site" evidence="11">
    <location>
        <position position="203"/>
    </location>
    <ligand>
        <name>Zn(2+)</name>
        <dbReference type="ChEBI" id="CHEBI:29105"/>
        <label>2</label>
    </ligand>
</feature>
<dbReference type="InterPro" id="IPR008971">
    <property type="entry name" value="HSP40/DnaJ_pept-bd"/>
</dbReference>
<evidence type="ECO:0000256" key="1">
    <source>
        <dbReference type="ARBA" id="ARBA00022490"/>
    </source>
</evidence>
<dbReference type="GO" id="GO:0008270">
    <property type="term" value="F:zinc ion binding"/>
    <property type="evidence" value="ECO:0007669"/>
    <property type="project" value="UniProtKB-UniRule"/>
</dbReference>
<protein>
    <recommendedName>
        <fullName evidence="10 11">Chaperone protein DnaJ</fullName>
    </recommendedName>
</protein>
<gene>
    <name evidence="11 16" type="primary">dnaJ</name>
    <name evidence="16" type="ORF">FHP06_12560</name>
</gene>
<evidence type="ECO:0000256" key="7">
    <source>
        <dbReference type="ARBA" id="ARBA00023016"/>
    </source>
</evidence>
<dbReference type="GO" id="GO:0051082">
    <property type="term" value="F:unfolded protein binding"/>
    <property type="evidence" value="ECO:0007669"/>
    <property type="project" value="UniProtKB-UniRule"/>
</dbReference>
<feature type="binding site" evidence="11">
    <location>
        <position position="217"/>
    </location>
    <ligand>
        <name>Zn(2+)</name>
        <dbReference type="ChEBI" id="CHEBI:29105"/>
        <label>1</label>
    </ligand>
</feature>
<dbReference type="CDD" id="cd10747">
    <property type="entry name" value="DnaJ_C"/>
    <property type="match status" value="1"/>
</dbReference>
<dbReference type="Pfam" id="PF01556">
    <property type="entry name" value="DnaJ_C"/>
    <property type="match status" value="1"/>
</dbReference>
<keyword evidence="2 11" id="KW-0235">DNA replication</keyword>
<feature type="repeat" description="CXXCXGXG motif" evidence="11">
    <location>
        <begin position="200"/>
        <end position="207"/>
    </location>
</feature>
<dbReference type="Gene3D" id="2.60.260.20">
    <property type="entry name" value="Urease metallochaperone UreE, N-terminal domain"/>
    <property type="match status" value="2"/>
</dbReference>
<dbReference type="GO" id="GO:0006260">
    <property type="term" value="P:DNA replication"/>
    <property type="evidence" value="ECO:0007669"/>
    <property type="project" value="UniProtKB-KW"/>
</dbReference>
<feature type="repeat" description="CXXCXGXG motif" evidence="11">
    <location>
        <begin position="214"/>
        <end position="221"/>
    </location>
</feature>
<dbReference type="Gene3D" id="1.10.287.110">
    <property type="entry name" value="DnaJ domain"/>
    <property type="match status" value="1"/>
</dbReference>
<dbReference type="GO" id="GO:0005524">
    <property type="term" value="F:ATP binding"/>
    <property type="evidence" value="ECO:0007669"/>
    <property type="project" value="InterPro"/>
</dbReference>
<comment type="subcellular location">
    <subcellularLocation>
        <location evidence="11">Cytoplasm</location>
    </subcellularLocation>
</comment>
<dbReference type="GO" id="GO:0031072">
    <property type="term" value="F:heat shock protein binding"/>
    <property type="evidence" value="ECO:0007669"/>
    <property type="project" value="InterPro"/>
</dbReference>